<reference evidence="1" key="1">
    <citation type="submission" date="2019-10" db="EMBL/GenBank/DDBJ databases">
        <authorList>
            <consortium name="DOE Joint Genome Institute"/>
            <person name="Kuo A."/>
            <person name="Miyauchi S."/>
            <person name="Kiss E."/>
            <person name="Drula E."/>
            <person name="Kohler A."/>
            <person name="Sanchez-Garcia M."/>
            <person name="Andreopoulos B."/>
            <person name="Barry K.W."/>
            <person name="Bonito G."/>
            <person name="Buee M."/>
            <person name="Carver A."/>
            <person name="Chen C."/>
            <person name="Cichocki N."/>
            <person name="Clum A."/>
            <person name="Culley D."/>
            <person name="Crous P.W."/>
            <person name="Fauchery L."/>
            <person name="Girlanda M."/>
            <person name="Hayes R."/>
            <person name="Keri Z."/>
            <person name="Labutti K."/>
            <person name="Lipzen A."/>
            <person name="Lombard V."/>
            <person name="Magnuson J."/>
            <person name="Maillard F."/>
            <person name="Morin E."/>
            <person name="Murat C."/>
            <person name="Nolan M."/>
            <person name="Ohm R."/>
            <person name="Pangilinan J."/>
            <person name="Pereira M."/>
            <person name="Perotto S."/>
            <person name="Peter M."/>
            <person name="Riley R."/>
            <person name="Sitrit Y."/>
            <person name="Stielow B."/>
            <person name="Szollosi G."/>
            <person name="Zifcakova L."/>
            <person name="Stursova M."/>
            <person name="Spatafora J.W."/>
            <person name="Tedersoo L."/>
            <person name="Vaario L.-M."/>
            <person name="Yamada A."/>
            <person name="Yan M."/>
            <person name="Wang P."/>
            <person name="Xu J."/>
            <person name="Bruns T."/>
            <person name="Baldrian P."/>
            <person name="Vilgalys R."/>
            <person name="Henrissat B."/>
            <person name="Grigoriev I.V."/>
            <person name="Hibbett D."/>
            <person name="Nagy L.G."/>
            <person name="Martin F.M."/>
        </authorList>
    </citation>
    <scope>NUCLEOTIDE SEQUENCE</scope>
    <source>
        <strain evidence="1">P2</strain>
    </source>
</reference>
<name>A0ACB6Z8C8_THEGA</name>
<dbReference type="Proteomes" id="UP000886501">
    <property type="component" value="Unassembled WGS sequence"/>
</dbReference>
<evidence type="ECO:0000313" key="2">
    <source>
        <dbReference type="Proteomes" id="UP000886501"/>
    </source>
</evidence>
<organism evidence="1 2">
    <name type="scientific">Thelephora ganbajun</name>
    <name type="common">Ganba fungus</name>
    <dbReference type="NCBI Taxonomy" id="370292"/>
    <lineage>
        <taxon>Eukaryota</taxon>
        <taxon>Fungi</taxon>
        <taxon>Dikarya</taxon>
        <taxon>Basidiomycota</taxon>
        <taxon>Agaricomycotina</taxon>
        <taxon>Agaricomycetes</taxon>
        <taxon>Thelephorales</taxon>
        <taxon>Thelephoraceae</taxon>
        <taxon>Thelephora</taxon>
    </lineage>
</organism>
<protein>
    <submittedName>
        <fullName evidence="1">ARM repeat-containing protein</fullName>
    </submittedName>
</protein>
<evidence type="ECO:0000313" key="1">
    <source>
        <dbReference type="EMBL" id="KAF9645881.1"/>
    </source>
</evidence>
<keyword evidence="2" id="KW-1185">Reference proteome</keyword>
<reference evidence="1" key="2">
    <citation type="journal article" date="2020" name="Nat. Commun.">
        <title>Large-scale genome sequencing of mycorrhizal fungi provides insights into the early evolution of symbiotic traits.</title>
        <authorList>
            <person name="Miyauchi S."/>
            <person name="Kiss E."/>
            <person name="Kuo A."/>
            <person name="Drula E."/>
            <person name="Kohler A."/>
            <person name="Sanchez-Garcia M."/>
            <person name="Morin E."/>
            <person name="Andreopoulos B."/>
            <person name="Barry K.W."/>
            <person name="Bonito G."/>
            <person name="Buee M."/>
            <person name="Carver A."/>
            <person name="Chen C."/>
            <person name="Cichocki N."/>
            <person name="Clum A."/>
            <person name="Culley D."/>
            <person name="Crous P.W."/>
            <person name="Fauchery L."/>
            <person name="Girlanda M."/>
            <person name="Hayes R.D."/>
            <person name="Keri Z."/>
            <person name="LaButti K."/>
            <person name="Lipzen A."/>
            <person name="Lombard V."/>
            <person name="Magnuson J."/>
            <person name="Maillard F."/>
            <person name="Murat C."/>
            <person name="Nolan M."/>
            <person name="Ohm R.A."/>
            <person name="Pangilinan J."/>
            <person name="Pereira M.F."/>
            <person name="Perotto S."/>
            <person name="Peter M."/>
            <person name="Pfister S."/>
            <person name="Riley R."/>
            <person name="Sitrit Y."/>
            <person name="Stielow J.B."/>
            <person name="Szollosi G."/>
            <person name="Zifcakova L."/>
            <person name="Stursova M."/>
            <person name="Spatafora J.W."/>
            <person name="Tedersoo L."/>
            <person name="Vaario L.M."/>
            <person name="Yamada A."/>
            <person name="Yan M."/>
            <person name="Wang P."/>
            <person name="Xu J."/>
            <person name="Bruns T."/>
            <person name="Baldrian P."/>
            <person name="Vilgalys R."/>
            <person name="Dunand C."/>
            <person name="Henrissat B."/>
            <person name="Grigoriev I.V."/>
            <person name="Hibbett D."/>
            <person name="Nagy L.G."/>
            <person name="Martin F.M."/>
        </authorList>
    </citation>
    <scope>NUCLEOTIDE SEQUENCE</scope>
    <source>
        <strain evidence="1">P2</strain>
    </source>
</reference>
<sequence>MEKVERLIRTWVATQQEVQVTETVAEISGGRITLLNVVQGLGEYLISDEGEMRSKGVSFLSAVLKKSSPDSFSRQAVRVLMTFYCGKLDDTETIVPSLQGLVTLVTLPRFTSSDALEVAKALFTHVKMRALTVHPRYAAFSILDTLVSNHRESLKSMGKEFLTGYLNIADGEKDPRNLFLAFSINRVLLIEFDISSHVESFFDVTFCYFPITFRPPPDDPYGITPEQLKEKLLGCLSATPAFGRLGIDLFIEKLTAGSPVTKRDALKALQVCLPVYGSGTAEMSSKKLWNCLRLEIFQPVDVETEDSALLATQVLVKTIYEGQDVQVDGVEGFARAITQECLEILKQPEKSQARHAIKTICALLSTTPSVSRYVIAKAIPHFIGLFQNPDEIANRDSVVSHLVDICEALRESPQVTNGEGDLASLKDETLGVFVVGLKAFSSRRSALRGLRSMVETQGLITGEELSFIVHSVNEVILDEEDDEETSDALVKLLASISTASAQHVTGGALPLLFIALPDEAPSRDSPIEISKYRRVLQLLARLCIQPTLFETLVIRLSAKLDILFSRAVDAEDTEPIAAYAHSLLQTLSRVLAVKVKENHVDIPKYLDLLVIPLYNLFVLSALRRPDGIATNERLLVVAGKVISFVVRVLFTRKQEELVNGLSALYQGGVTDTITTGHKKLPADAKFTPFKVSWELTPSLANLISLLAAAVLQLRQEVGVPPHGDSMNEHFKRALVWSVNVAQNTLQRDSMLHMVASRVNKRIVDLGPFIDELLPEFWKEYIKNNQLPATTRKNALTAWLWVVKGLLVRGDPRALSLTENLFDLFSDEAINWDAASSIGKIAAATEVLTKTNYVVTKFLAVQKFTNELLPRLMKNAQVSSDPVVQTAYLVGLSSLMRVVHKATYAHEMPTLMPLLLRGLSLPDNEIRVGVIDTLIATTDPNSKDNELVSEYASSLITVMLKNAKVKDMVSPAVRVSALRYIGILPSAVRYDILHPQKATVIRELSTCLDDPRRVVRDEAVYARTKW</sequence>
<gene>
    <name evidence="1" type="ORF">BDM02DRAFT_3100763</name>
</gene>
<proteinExistence type="predicted"/>
<dbReference type="EMBL" id="MU118075">
    <property type="protein sequence ID" value="KAF9645881.1"/>
    <property type="molecule type" value="Genomic_DNA"/>
</dbReference>
<accession>A0ACB6Z8C8</accession>
<comment type="caution">
    <text evidence="1">The sequence shown here is derived from an EMBL/GenBank/DDBJ whole genome shotgun (WGS) entry which is preliminary data.</text>
</comment>